<evidence type="ECO:0000259" key="4">
    <source>
        <dbReference type="Pfam" id="PF00149"/>
    </source>
</evidence>
<dbReference type="EMBL" id="RMBX01000005">
    <property type="protein sequence ID" value="RPD41265.1"/>
    <property type="molecule type" value="Genomic_DNA"/>
</dbReference>
<dbReference type="InterPro" id="IPR004843">
    <property type="entry name" value="Calcineurin-like_PHP"/>
</dbReference>
<dbReference type="CDD" id="cd07385">
    <property type="entry name" value="MPP_YkuE_C"/>
    <property type="match status" value="1"/>
</dbReference>
<evidence type="ECO:0000256" key="2">
    <source>
        <dbReference type="ARBA" id="ARBA00022801"/>
    </source>
</evidence>
<dbReference type="PANTHER" id="PTHR31302">
    <property type="entry name" value="TRANSMEMBRANE PROTEIN WITH METALLOPHOSPHOESTERASE DOMAIN-RELATED"/>
    <property type="match status" value="1"/>
</dbReference>
<dbReference type="InterPro" id="IPR029052">
    <property type="entry name" value="Metallo-depent_PP-like"/>
</dbReference>
<dbReference type="GO" id="GO:0046872">
    <property type="term" value="F:metal ion binding"/>
    <property type="evidence" value="ECO:0007669"/>
    <property type="project" value="UniProtKB-KW"/>
</dbReference>
<dbReference type="InterPro" id="IPR051158">
    <property type="entry name" value="Metallophosphoesterase_sf"/>
</dbReference>
<dbReference type="GO" id="GO:0009245">
    <property type="term" value="P:lipid A biosynthetic process"/>
    <property type="evidence" value="ECO:0007669"/>
    <property type="project" value="TreeGrafter"/>
</dbReference>
<dbReference type="RefSeq" id="WP_120516433.1">
    <property type="nucleotide sequence ID" value="NZ_QXZY01000006.1"/>
</dbReference>
<dbReference type="GO" id="GO:0008758">
    <property type="term" value="F:UDP-2,3-diacylglucosamine hydrolase activity"/>
    <property type="evidence" value="ECO:0007669"/>
    <property type="project" value="TreeGrafter"/>
</dbReference>
<evidence type="ECO:0000313" key="5">
    <source>
        <dbReference type="EMBL" id="RPD41265.1"/>
    </source>
</evidence>
<keyword evidence="2" id="KW-0378">Hydrolase</keyword>
<evidence type="ECO:0000256" key="3">
    <source>
        <dbReference type="SAM" id="Phobius"/>
    </source>
</evidence>
<organism evidence="5 6">
    <name type="scientific">Chitinophaga barathri</name>
    <dbReference type="NCBI Taxonomy" id="1647451"/>
    <lineage>
        <taxon>Bacteria</taxon>
        <taxon>Pseudomonadati</taxon>
        <taxon>Bacteroidota</taxon>
        <taxon>Chitinophagia</taxon>
        <taxon>Chitinophagales</taxon>
        <taxon>Chitinophagaceae</taxon>
        <taxon>Chitinophaga</taxon>
    </lineage>
</organism>
<feature type="transmembrane region" description="Helical" evidence="3">
    <location>
        <begin position="65"/>
        <end position="87"/>
    </location>
</feature>
<gene>
    <name evidence="5" type="ORF">EG028_11345</name>
</gene>
<name>A0A3N4MCV8_9BACT</name>
<keyword evidence="1" id="KW-0479">Metal-binding</keyword>
<dbReference type="AlphaFoldDB" id="A0A3N4MCV8"/>
<keyword evidence="6" id="KW-1185">Reference proteome</keyword>
<reference evidence="6" key="1">
    <citation type="submission" date="2018-11" db="EMBL/GenBank/DDBJ databases">
        <title>Chitinophaga lutea sp.nov., isolate from arsenic contaminated soil.</title>
        <authorList>
            <person name="Zong Y."/>
        </authorList>
    </citation>
    <scope>NUCLEOTIDE SEQUENCE [LARGE SCALE GENOMIC DNA]</scope>
    <source>
        <strain evidence="6">YLT18</strain>
    </source>
</reference>
<evidence type="ECO:0000313" key="6">
    <source>
        <dbReference type="Proteomes" id="UP000279089"/>
    </source>
</evidence>
<comment type="caution">
    <text evidence="5">The sequence shown here is derived from an EMBL/GenBank/DDBJ whole genome shotgun (WGS) entry which is preliminary data.</text>
</comment>
<keyword evidence="3" id="KW-0472">Membrane</keyword>
<dbReference type="OrthoDB" id="9780884at2"/>
<keyword evidence="3" id="KW-0812">Transmembrane</keyword>
<dbReference type="PANTHER" id="PTHR31302:SF31">
    <property type="entry name" value="PHOSPHODIESTERASE YAEI"/>
    <property type="match status" value="1"/>
</dbReference>
<proteinExistence type="predicted"/>
<feature type="domain" description="Calcineurin-like phosphoesterase" evidence="4">
    <location>
        <begin position="150"/>
        <end position="330"/>
    </location>
</feature>
<feature type="transmembrane region" description="Helical" evidence="3">
    <location>
        <begin position="35"/>
        <end position="53"/>
    </location>
</feature>
<keyword evidence="3" id="KW-1133">Transmembrane helix</keyword>
<sequence>MARRLLLMLLIFVVSDIYFYQAIVTLTGSPLIHLVYWLIDISLFAGILFIVFVRRTGSNAQRFIAILMSAMLLMFIPKVFSSLVLLAEDIVRVFEGFPPRSIYVSEAAAVLAGIFFLIILFGLTRGRHFYKVKKETLYFPDLPEAFDGFTITQLSDVHSGSLSDVKGVQKGLDMADAQNSDLLLFTGDLVNNMASEMTPWIPLFAKLKAPYGKYSVLGNHDYGDYIRWESKTAKDANLNHLKEIHSEIGFKLLLNESVTISKHGQSIALIGVENWGKGGFHKYGDLKRATAGVPDNAFKILMSHDPSHWDEVTVDHDQHVHLTLAGHTHGMQFGIELFGFKWSPVKYVYKQWAGLYQQGGKYLYVNRGFGYHGLKGRVGIWPEITVLTLKRGDGEY</sequence>
<dbReference type="Gene3D" id="3.60.21.10">
    <property type="match status" value="1"/>
</dbReference>
<dbReference type="Pfam" id="PF00149">
    <property type="entry name" value="Metallophos"/>
    <property type="match status" value="1"/>
</dbReference>
<dbReference type="Proteomes" id="UP000279089">
    <property type="component" value="Unassembled WGS sequence"/>
</dbReference>
<dbReference type="GO" id="GO:0016020">
    <property type="term" value="C:membrane"/>
    <property type="evidence" value="ECO:0007669"/>
    <property type="project" value="GOC"/>
</dbReference>
<evidence type="ECO:0000256" key="1">
    <source>
        <dbReference type="ARBA" id="ARBA00022723"/>
    </source>
</evidence>
<feature type="transmembrane region" description="Helical" evidence="3">
    <location>
        <begin position="107"/>
        <end position="124"/>
    </location>
</feature>
<protein>
    <submittedName>
        <fullName evidence="5">Metallophosphoesterase</fullName>
    </submittedName>
</protein>
<accession>A0A3N4MCV8</accession>
<dbReference type="SUPFAM" id="SSF56300">
    <property type="entry name" value="Metallo-dependent phosphatases"/>
    <property type="match status" value="1"/>
</dbReference>